<feature type="compositionally biased region" description="Low complexity" evidence="1">
    <location>
        <begin position="620"/>
        <end position="632"/>
    </location>
</feature>
<feature type="compositionally biased region" description="Low complexity" evidence="1">
    <location>
        <begin position="1133"/>
        <end position="1143"/>
    </location>
</feature>
<feature type="region of interest" description="Disordered" evidence="1">
    <location>
        <begin position="1415"/>
        <end position="1444"/>
    </location>
</feature>
<evidence type="ECO:0000313" key="2">
    <source>
        <dbReference type="EMBL" id="KAF5839223.1"/>
    </source>
</evidence>
<evidence type="ECO:0000313" key="3">
    <source>
        <dbReference type="Proteomes" id="UP000815325"/>
    </source>
</evidence>
<feature type="region of interest" description="Disordered" evidence="1">
    <location>
        <begin position="1022"/>
        <end position="1041"/>
    </location>
</feature>
<feature type="region of interest" description="Disordered" evidence="1">
    <location>
        <begin position="959"/>
        <end position="1013"/>
    </location>
</feature>
<evidence type="ECO:0000256" key="1">
    <source>
        <dbReference type="SAM" id="MobiDB-lite"/>
    </source>
</evidence>
<feature type="region of interest" description="Disordered" evidence="1">
    <location>
        <begin position="1497"/>
        <end position="1547"/>
    </location>
</feature>
<feature type="region of interest" description="Disordered" evidence="1">
    <location>
        <begin position="282"/>
        <end position="317"/>
    </location>
</feature>
<dbReference type="Proteomes" id="UP000815325">
    <property type="component" value="Unassembled WGS sequence"/>
</dbReference>
<feature type="compositionally biased region" description="Low complexity" evidence="1">
    <location>
        <begin position="282"/>
        <end position="291"/>
    </location>
</feature>
<organism evidence="2 3">
    <name type="scientific">Dunaliella salina</name>
    <name type="common">Green alga</name>
    <name type="synonym">Protococcus salinus</name>
    <dbReference type="NCBI Taxonomy" id="3046"/>
    <lineage>
        <taxon>Eukaryota</taxon>
        <taxon>Viridiplantae</taxon>
        <taxon>Chlorophyta</taxon>
        <taxon>core chlorophytes</taxon>
        <taxon>Chlorophyceae</taxon>
        <taxon>CS clade</taxon>
        <taxon>Chlamydomonadales</taxon>
        <taxon>Dunaliellaceae</taxon>
        <taxon>Dunaliella</taxon>
    </lineage>
</organism>
<feature type="region of interest" description="Disordered" evidence="1">
    <location>
        <begin position="1102"/>
        <end position="1168"/>
    </location>
</feature>
<comment type="caution">
    <text evidence="2">The sequence shown here is derived from an EMBL/GenBank/DDBJ whole genome shotgun (WGS) entry which is preliminary data.</text>
</comment>
<feature type="region of interest" description="Disordered" evidence="1">
    <location>
        <begin position="70"/>
        <end position="92"/>
    </location>
</feature>
<feature type="compositionally biased region" description="Polar residues" evidence="1">
    <location>
        <begin position="1421"/>
        <end position="1438"/>
    </location>
</feature>
<proteinExistence type="predicted"/>
<protein>
    <submittedName>
        <fullName evidence="2">Uncharacterized protein</fullName>
    </submittedName>
</protein>
<feature type="compositionally biased region" description="Low complexity" evidence="1">
    <location>
        <begin position="1526"/>
        <end position="1543"/>
    </location>
</feature>
<dbReference type="PANTHER" id="PTHR13992:SF39">
    <property type="entry name" value="SMRTER, ISOFORM G"/>
    <property type="match status" value="1"/>
</dbReference>
<feature type="compositionally biased region" description="Polar residues" evidence="1">
    <location>
        <begin position="997"/>
        <end position="1007"/>
    </location>
</feature>
<feature type="compositionally biased region" description="Low complexity" evidence="1">
    <location>
        <begin position="1029"/>
        <end position="1039"/>
    </location>
</feature>
<feature type="region of interest" description="Disordered" evidence="1">
    <location>
        <begin position="1"/>
        <end position="26"/>
    </location>
</feature>
<keyword evidence="3" id="KW-1185">Reference proteome</keyword>
<dbReference type="PANTHER" id="PTHR13992">
    <property type="entry name" value="NUCLEAR RECEPTOR CO-REPRESSOR RELATED NCOR"/>
    <property type="match status" value="1"/>
</dbReference>
<dbReference type="InterPro" id="IPR051571">
    <property type="entry name" value="N-CoR_corepressor"/>
</dbReference>
<feature type="compositionally biased region" description="Pro residues" evidence="1">
    <location>
        <begin position="379"/>
        <end position="388"/>
    </location>
</feature>
<feature type="region of interest" description="Disordered" evidence="1">
    <location>
        <begin position="596"/>
        <end position="646"/>
    </location>
</feature>
<feature type="region of interest" description="Disordered" evidence="1">
    <location>
        <begin position="379"/>
        <end position="402"/>
    </location>
</feature>
<sequence length="1576" mass="166640">MCQQATPASHKPPATPHASTAKVEDERSMPLDPYHSLHAHHSAWIANESWAKFGPHGLAGQQWEGLPGLRGLQGVGLQPETPAEQGEAVRMGGPGRSLAAAWAEGLADCHADLATHNQLQQQQQLPRSGVAPQHEALHGAPRGALHGAPQHGALHVAPHGALEGVQQHGAPQHGALRMAPYGALEVPQHGAPQHAALLTEEMVASIAASQAGLNKSSSWEGRGLGEGCGSCGAYNLEAGTNGRPLAPGLPQDYNPAVIPDITLARIAHAASFCAQSVAAQGGNSGGAQAAKADSKAGGSQAAGAENEAAHSSGVVPGIEKLGSNSWGNIVRQQQSEQLLQQQQQQQQQQQEQYPWADLQEPEAATIGTSHSLFQLWPVPPPPPPPQPQPLSAVGMASSTGAPTASMHLSRAAAELFLPACQLLWAGLPGMSDVRSLLQVALAATAVPGRGSGSSSELASAACARVGAVMQYQLVETSAALPAALRLATQRARWHALSRRRLMSRADANMGIGFFALRNLNRGAASGEACSTHALHLLEGANGAPSQWELLAHTSLALQSFGRGLPRQAQRRLGRWQGLILQLQQLEHQLHMQLQQQQQQQWHRQQDPGISFIEPPDPHSQQQVQSAWAQQAQQERHPPSNYWASTLSSESLGSDWSSCVGAVSAGGAAACQPTAAAGAAPTAVLNPAESNYAGRPLWCTSQRAHQQQLLQLVQALQNLRDAVLLRGVQSDEADSAAHSVSPAVQEVQSSILQALQVQLEQTAVDLGPSVLLLPSCNPPANPVHEPWTGRGAEEASGTQHHRGDLRHAAPEALPGRGSAGASEGMQLQRGDLGRTTTEAPPGKAPAEEDHKRKGQQGSSKRESVSMGRLATKAPLGGVSAGELLRVWEVLGDVYCPPAWVARPELADAWLQAAWAAMVAGRACVSQICRIVRIAIGVPPCTRSPHVSALCELPQGPFDNYLSKPHFPPDHHQPQTSVSPQALGGQHQQQHQHQHQHQRSPQTPISPQATRDHLQQRPLQTPFSPQASRYQQQQQQQQQQQHSALNPPLFSCLPVPLSQQLQLLEAAGAALHHQPHPPSASCFQLATFASAAWAVRKAHALHRTHPTSSISIDSKPPIHHTDTSRSALHTKAPDSYPSYTSTTPSRVCTKERSSTTPTLHRPLPALGPSLPSPATDTTLQAELDCTLRQASLHLVRPLWPPIPLQLRALIGWMEEAAGARLGSVRQRHASQSLFAGRSPPRANTTTATPALFHHPQGLKMVRQLGLPAVAALLNLTSVGGSSSSSGGGIRGGRGFMGTHAGPSTSGGGKGLVGTHAGPFTCAFWAVALSAAAANQVVRMYEAWVARSSSLHVHELGSRLAPAPVGLDTILDLAAVLEGKRVHLAFQDWACAHLRAAHHAAAVHKVLDLPWHQLKQPLKQQPQDSWQLKQHRSQGPPSSSHDTQKSDSFQDHAGILEGAELLEDTNASFLSQVQYFHAWRKPPQSASAAAAAAAAAETPRQSFSQLSSPAPGGALSLTPSPAHFHGQFSSSPSTLDPLSPRTTTPAPDRPDVCAQLRAAYALNGAALQVEALLAGAVGS</sequence>
<gene>
    <name evidence="2" type="ORF">DUNSADRAFT_1359</name>
</gene>
<dbReference type="EMBL" id="MU069551">
    <property type="protein sequence ID" value="KAF5839223.1"/>
    <property type="molecule type" value="Genomic_DNA"/>
</dbReference>
<reference evidence="2" key="1">
    <citation type="submission" date="2017-08" db="EMBL/GenBank/DDBJ databases">
        <authorList>
            <person name="Polle J.E."/>
            <person name="Barry K."/>
            <person name="Cushman J."/>
            <person name="Schmutz J."/>
            <person name="Tran D."/>
            <person name="Hathwaick L.T."/>
            <person name="Yim W.C."/>
            <person name="Jenkins J."/>
            <person name="Mckie-Krisberg Z.M."/>
            <person name="Prochnik S."/>
            <person name="Lindquist E."/>
            <person name="Dockter R.B."/>
            <person name="Adam C."/>
            <person name="Molina H."/>
            <person name="Bunkerborg J."/>
            <person name="Jin E."/>
            <person name="Buchheim M."/>
            <person name="Magnuson J."/>
        </authorList>
    </citation>
    <scope>NUCLEOTIDE SEQUENCE</scope>
    <source>
        <strain evidence="2">CCAP 19/18</strain>
    </source>
</reference>
<accession>A0ABQ7GX93</accession>
<name>A0ABQ7GX93_DUNSA</name>
<feature type="region of interest" description="Disordered" evidence="1">
    <location>
        <begin position="781"/>
        <end position="867"/>
    </location>
</feature>